<dbReference type="PANTHER" id="PTHR11735">
    <property type="entry name" value="TRNA N6-ADENOSINE THREONYLCARBAMOYLTRANSFERASE"/>
    <property type="match status" value="1"/>
</dbReference>
<dbReference type="SUPFAM" id="SSF53067">
    <property type="entry name" value="Actin-like ATPase domain"/>
    <property type="match status" value="2"/>
</dbReference>
<protein>
    <submittedName>
        <fullName evidence="2">T(6)A37 threonylcarbamoyladenosine biosynthesis protein</fullName>
    </submittedName>
</protein>
<evidence type="ECO:0000313" key="2">
    <source>
        <dbReference type="EMBL" id="CEG09895.1"/>
    </source>
</evidence>
<feature type="domain" description="Gcp-like" evidence="1">
    <location>
        <begin position="69"/>
        <end position="183"/>
    </location>
</feature>
<dbReference type="Pfam" id="PF00814">
    <property type="entry name" value="TsaD"/>
    <property type="match status" value="1"/>
</dbReference>
<accession>A0A090MRA0</accession>
<dbReference type="AlphaFoldDB" id="A0A090MRA0"/>
<organism evidence="2 3">
    <name type="scientific">Afipia felis</name>
    <name type="common">Cat scratch disease bacillus</name>
    <dbReference type="NCBI Taxonomy" id="1035"/>
    <lineage>
        <taxon>Bacteria</taxon>
        <taxon>Pseudomonadati</taxon>
        <taxon>Pseudomonadota</taxon>
        <taxon>Alphaproteobacteria</taxon>
        <taxon>Hyphomicrobiales</taxon>
        <taxon>Nitrobacteraceae</taxon>
        <taxon>Afipia</taxon>
    </lineage>
</organism>
<reference evidence="2 3" key="1">
    <citation type="journal article" date="2014" name="Genome Announc.">
        <title>Genome Sequence of Afipia felis Strain 76713, Isolated in Hospital Water Using an Amoeba Co-Culture Procedure.</title>
        <authorList>
            <person name="Benamar S."/>
            <person name="La Scola B."/>
            <person name="Croce O."/>
        </authorList>
    </citation>
    <scope>NUCLEOTIDE SEQUENCE [LARGE SCALE GENOMIC DNA]</scope>
    <source>
        <strain evidence="2 3">76713</strain>
    </source>
</reference>
<dbReference type="Proteomes" id="UP000035762">
    <property type="component" value="Unassembled WGS sequence"/>
</dbReference>
<dbReference type="Gene3D" id="3.30.420.40">
    <property type="match status" value="2"/>
</dbReference>
<dbReference type="STRING" id="1035.BN961_03327"/>
<dbReference type="CDD" id="cd24032">
    <property type="entry name" value="ASKHA_NBD_TsaB"/>
    <property type="match status" value="1"/>
</dbReference>
<comment type="caution">
    <text evidence="2">The sequence shown here is derived from an EMBL/GenBank/DDBJ whole genome shotgun (WGS) entry which is preliminary data.</text>
</comment>
<name>A0A090MRA0_AFIFE</name>
<keyword evidence="3" id="KW-1185">Reference proteome</keyword>
<evidence type="ECO:0000259" key="1">
    <source>
        <dbReference type="Pfam" id="PF00814"/>
    </source>
</evidence>
<dbReference type="PANTHER" id="PTHR11735:SF11">
    <property type="entry name" value="TRNA THREONYLCARBAMOYLADENOSINE BIOSYNTHESIS PROTEIN TSAB"/>
    <property type="match status" value="1"/>
</dbReference>
<dbReference type="GO" id="GO:0005829">
    <property type="term" value="C:cytosol"/>
    <property type="evidence" value="ECO:0007669"/>
    <property type="project" value="TreeGrafter"/>
</dbReference>
<dbReference type="InterPro" id="IPR000905">
    <property type="entry name" value="Gcp-like_dom"/>
</dbReference>
<gene>
    <name evidence="2" type="primary">gcp</name>
    <name evidence="2" type="ORF">BN961_03327</name>
</gene>
<dbReference type="GO" id="GO:0002949">
    <property type="term" value="P:tRNA threonylcarbamoyladenosine modification"/>
    <property type="evidence" value="ECO:0007669"/>
    <property type="project" value="InterPro"/>
</dbReference>
<sequence length="260" mass="27450">MAGLDPAIYFSECLRTPAGFEACDFALSRKPYSPIMLVLAIDTALESCAAAVLDTDAEAFRARQSLPMKRGHAEALMPMIDEVMKAASLSYSALDRIAVTVGPGSFTGLRVGISAGRGLGLAANRPVVGITTLAAYAAPLIDGESETPVIAAIDARHGHVYAQVFSGDGTSLIKPAIMPLEDVFRAARFGPAHIVGDAADMIAAQWPSEFEPPASVDRQAAPDIAWVAWLGASVDPDEALPRPYYLRAPDAKTKAELAQR</sequence>
<dbReference type="InterPro" id="IPR022496">
    <property type="entry name" value="T6A_TsaB"/>
</dbReference>
<evidence type="ECO:0000313" key="3">
    <source>
        <dbReference type="Proteomes" id="UP000035762"/>
    </source>
</evidence>
<dbReference type="EMBL" id="CCAZ020000002">
    <property type="protein sequence ID" value="CEG09895.1"/>
    <property type="molecule type" value="Genomic_DNA"/>
</dbReference>
<dbReference type="NCBIfam" id="TIGR03725">
    <property type="entry name" value="T6A_YeaZ"/>
    <property type="match status" value="1"/>
</dbReference>
<proteinExistence type="predicted"/>
<dbReference type="InterPro" id="IPR043129">
    <property type="entry name" value="ATPase_NBD"/>
</dbReference>